<dbReference type="EC" id="3.4.21.-" evidence="3"/>
<organism evidence="3">
    <name type="scientific">Bacteroides ovatus</name>
    <dbReference type="NCBI Taxonomy" id="28116"/>
    <lineage>
        <taxon>Bacteria</taxon>
        <taxon>Pseudomonadati</taxon>
        <taxon>Bacteroidota</taxon>
        <taxon>Bacteroidia</taxon>
        <taxon>Bacteroidales</taxon>
        <taxon>Bacteroidaceae</taxon>
        <taxon>Bacteroides</taxon>
    </lineage>
</organism>
<keyword evidence="3" id="KW-0378">Hydrolase</keyword>
<protein>
    <submittedName>
        <fullName evidence="3">Signal peptide peptidase SppA</fullName>
        <ecNumber evidence="3">3.4.21.-</ecNumber>
    </submittedName>
</protein>
<proteinExistence type="inferred from homology"/>
<dbReference type="GO" id="GO:0006508">
    <property type="term" value="P:proteolysis"/>
    <property type="evidence" value="ECO:0007669"/>
    <property type="project" value="InterPro"/>
</dbReference>
<dbReference type="Pfam" id="PF01343">
    <property type="entry name" value="Peptidase_S49"/>
    <property type="match status" value="1"/>
</dbReference>
<evidence type="ECO:0000259" key="2">
    <source>
        <dbReference type="Pfam" id="PF01343"/>
    </source>
</evidence>
<accession>A0A6N2ULL0</accession>
<evidence type="ECO:0000313" key="3">
    <source>
        <dbReference type="EMBL" id="VYT18589.1"/>
    </source>
</evidence>
<sequence length="328" mass="37209">MNKRHYEHTLPNIRGSLSNTYLSVLLYLLYRRFLCRKKENVDKIQEIFTAPWAIADNDYYRLLSLLVPCVAAGNLDAIEKRLDNNKITAYATTPYLANRWELDDETLPADSVAVIILEGTLYSWETYRLEKQLRDVFDNPKICGAVLWINGPGGMVAHVDLAAKMIAESSKPIATYVAGTMGSAHFWLGTAAGRTFIASPMCEVGSVGIMLTYQSFKEYFRKQGIDYREIYPDSADLKNYETRAIEKENNEEPIKQRLAVMHRIFCDAISRNLGIAYDPELPLFRGQIFTGDVAVANGYIDQFGTLEDAVKWVLAQATVRKVNEMYNI</sequence>
<dbReference type="AlphaFoldDB" id="A0A6N2ULL0"/>
<dbReference type="PANTHER" id="PTHR42987:SF4">
    <property type="entry name" value="PROTEASE SOHB-RELATED"/>
    <property type="match status" value="1"/>
</dbReference>
<dbReference type="Gene3D" id="3.90.226.10">
    <property type="entry name" value="2-enoyl-CoA Hydratase, Chain A, domain 1"/>
    <property type="match status" value="1"/>
</dbReference>
<dbReference type="GO" id="GO:0008233">
    <property type="term" value="F:peptidase activity"/>
    <property type="evidence" value="ECO:0007669"/>
    <property type="project" value="InterPro"/>
</dbReference>
<name>A0A6N2ULL0_BACOV</name>
<gene>
    <name evidence="3" type="primary">sppA_1</name>
    <name evidence="3" type="ORF">BOLFYP28_01737</name>
</gene>
<dbReference type="SUPFAM" id="SSF52096">
    <property type="entry name" value="ClpP/crotonase"/>
    <property type="match status" value="1"/>
</dbReference>
<reference evidence="3" key="1">
    <citation type="submission" date="2019-11" db="EMBL/GenBank/DDBJ databases">
        <authorList>
            <person name="Feng L."/>
        </authorList>
    </citation>
    <scope>NUCLEOTIDE SEQUENCE</scope>
    <source>
        <strain evidence="3">BovatusLFYP28</strain>
    </source>
</reference>
<evidence type="ECO:0000256" key="1">
    <source>
        <dbReference type="ARBA" id="ARBA00008683"/>
    </source>
</evidence>
<dbReference type="InterPro" id="IPR029045">
    <property type="entry name" value="ClpP/crotonase-like_dom_sf"/>
</dbReference>
<dbReference type="EMBL" id="CACRTD010000030">
    <property type="protein sequence ID" value="VYT18589.1"/>
    <property type="molecule type" value="Genomic_DNA"/>
</dbReference>
<feature type="domain" description="Peptidase S49" evidence="2">
    <location>
        <begin position="168"/>
        <end position="319"/>
    </location>
</feature>
<dbReference type="PANTHER" id="PTHR42987">
    <property type="entry name" value="PEPTIDASE S49"/>
    <property type="match status" value="1"/>
</dbReference>
<dbReference type="InterPro" id="IPR002142">
    <property type="entry name" value="Peptidase_S49"/>
</dbReference>
<comment type="similarity">
    <text evidence="1">Belongs to the peptidase S49 family.</text>
</comment>